<dbReference type="Gene3D" id="6.10.250.250">
    <property type="match status" value="1"/>
</dbReference>
<reference evidence="2 3" key="1">
    <citation type="submission" date="2020-09" db="EMBL/GenBank/DDBJ databases">
        <authorList>
            <person name="Courtine D."/>
        </authorList>
    </citation>
    <scope>NUCLEOTIDE SEQUENCE [LARGE SCALE GENOMIC DNA]</scope>
    <source>
        <strain evidence="2 3">IRI35c</strain>
    </source>
</reference>
<dbReference type="InterPro" id="IPR043706">
    <property type="entry name" value="DUF5646"/>
</dbReference>
<dbReference type="KEGG" id="tcq:TIRI35C_0882"/>
<proteinExistence type="predicted"/>
<name>A0A7G2D821_9EURY</name>
<sequence>MERVSEANIKYVMEELERLKVEIQRLEAMLVPMVKNEISAEEIEEIEREAREFYEEEWIDADDLEGLLEDDS</sequence>
<dbReference type="AlphaFoldDB" id="A0A7G2D821"/>
<keyword evidence="1" id="KW-0175">Coiled coil</keyword>
<dbReference type="Pfam" id="PF18881">
    <property type="entry name" value="DUF5646"/>
    <property type="match status" value="1"/>
</dbReference>
<dbReference type="EMBL" id="LR881183">
    <property type="protein sequence ID" value="CAD5244036.1"/>
    <property type="molecule type" value="Genomic_DNA"/>
</dbReference>
<dbReference type="GeneID" id="58918622"/>
<evidence type="ECO:0000313" key="2">
    <source>
        <dbReference type="EMBL" id="CAD5244036.1"/>
    </source>
</evidence>
<organism evidence="2 3">
    <name type="scientific">Thermococcus camini</name>
    <dbReference type="NCBI Taxonomy" id="2016373"/>
    <lineage>
        <taxon>Archaea</taxon>
        <taxon>Methanobacteriati</taxon>
        <taxon>Methanobacteriota</taxon>
        <taxon>Thermococci</taxon>
        <taxon>Thermococcales</taxon>
        <taxon>Thermococcaceae</taxon>
        <taxon>Thermococcus</taxon>
    </lineage>
</organism>
<gene>
    <name evidence="2" type="ORF">TIRI35C_0882</name>
</gene>
<accession>A0A7G2D821</accession>
<dbReference type="SUPFAM" id="SSF141004">
    <property type="entry name" value="RelB-like"/>
    <property type="match status" value="1"/>
</dbReference>
<feature type="coiled-coil region" evidence="1">
    <location>
        <begin position="9"/>
        <end position="56"/>
    </location>
</feature>
<evidence type="ECO:0000313" key="3">
    <source>
        <dbReference type="Proteomes" id="UP000516304"/>
    </source>
</evidence>
<protein>
    <submittedName>
        <fullName evidence="2">Uncharacterized protein</fullName>
    </submittedName>
</protein>
<dbReference type="Proteomes" id="UP000516304">
    <property type="component" value="Chromosome TIRI35C"/>
</dbReference>
<keyword evidence="3" id="KW-1185">Reference proteome</keyword>
<evidence type="ECO:0000256" key="1">
    <source>
        <dbReference type="SAM" id="Coils"/>
    </source>
</evidence>
<dbReference type="RefSeq" id="WP_188201888.1">
    <property type="nucleotide sequence ID" value="NZ_LR881183.1"/>
</dbReference>